<gene>
    <name evidence="6" type="ORF">RM555_23685</name>
</gene>
<evidence type="ECO:0000256" key="4">
    <source>
        <dbReference type="SAM" id="MobiDB-lite"/>
    </source>
</evidence>
<proteinExistence type="predicted"/>
<feature type="domain" description="ABC transporter" evidence="5">
    <location>
        <begin position="33"/>
        <end position="258"/>
    </location>
</feature>
<keyword evidence="7" id="KW-1185">Reference proteome</keyword>
<dbReference type="SUPFAM" id="SSF52540">
    <property type="entry name" value="P-loop containing nucleoside triphosphate hydrolases"/>
    <property type="match status" value="1"/>
</dbReference>
<comment type="caution">
    <text evidence="6">The sequence shown here is derived from an EMBL/GenBank/DDBJ whole genome shotgun (WGS) entry which is preliminary data.</text>
</comment>
<evidence type="ECO:0000256" key="2">
    <source>
        <dbReference type="ARBA" id="ARBA00022741"/>
    </source>
</evidence>
<dbReference type="InterPro" id="IPR027417">
    <property type="entry name" value="P-loop_NTPase"/>
</dbReference>
<name>A0ABU2X303_9ACTN</name>
<dbReference type="Gene3D" id="3.40.50.300">
    <property type="entry name" value="P-loop containing nucleotide triphosphate hydrolases"/>
    <property type="match status" value="1"/>
</dbReference>
<dbReference type="PROSITE" id="PS50893">
    <property type="entry name" value="ABC_TRANSPORTER_2"/>
    <property type="match status" value="1"/>
</dbReference>
<sequence>MRTSEDAVVVNMPGLGRSPEEHPAHARREGNALEATGLGKQYRRTWALRECSVAVPAGRVAALVGPNGAGKTTFLHMIVGLLQPTRGSVRVFGTTVGRDGAALSRIAFLAQEKPLYDGFTVAEMMRFGRVMNPNWDDDLARGRLDELRIPLDRRVARLSGGQQTQVALTLAIAKRPDLLVLDEPLADLDPLARHDVTSSLMAAVAETGMTVLLSSHVVPDLEGTCDWLVVLNGGRVQVSGDIDDLLSEHRLLTGPADSAEAVAAQLPVVARSSTGRQATMLVRGAGAVPDQRWTERPLSLEDLVLTYLRDPDAAALPRPNIVRAN</sequence>
<dbReference type="Proteomes" id="UP001180973">
    <property type="component" value="Unassembled WGS sequence"/>
</dbReference>
<dbReference type="PANTHER" id="PTHR42939:SF1">
    <property type="entry name" value="ABC TRANSPORTER ATP-BINDING PROTEIN ALBC-RELATED"/>
    <property type="match status" value="1"/>
</dbReference>
<dbReference type="Pfam" id="PF00005">
    <property type="entry name" value="ABC_tran"/>
    <property type="match status" value="1"/>
</dbReference>
<keyword evidence="2" id="KW-0547">Nucleotide-binding</keyword>
<evidence type="ECO:0000256" key="3">
    <source>
        <dbReference type="ARBA" id="ARBA00022840"/>
    </source>
</evidence>
<dbReference type="CDD" id="cd03230">
    <property type="entry name" value="ABC_DR_subfamily_A"/>
    <property type="match status" value="1"/>
</dbReference>
<dbReference type="PANTHER" id="PTHR42939">
    <property type="entry name" value="ABC TRANSPORTER ATP-BINDING PROTEIN ALBC-RELATED"/>
    <property type="match status" value="1"/>
</dbReference>
<evidence type="ECO:0000259" key="5">
    <source>
        <dbReference type="PROSITE" id="PS50893"/>
    </source>
</evidence>
<accession>A0ABU2X303</accession>
<keyword evidence="3 6" id="KW-0067">ATP-binding</keyword>
<feature type="compositionally biased region" description="Basic and acidic residues" evidence="4">
    <location>
        <begin position="18"/>
        <end position="31"/>
    </location>
</feature>
<reference evidence="6" key="1">
    <citation type="submission" date="2023-09" db="EMBL/GenBank/DDBJ databases">
        <title>30 novel species of actinomycetes from the DSMZ collection.</title>
        <authorList>
            <person name="Nouioui I."/>
        </authorList>
    </citation>
    <scope>NUCLEOTIDE SEQUENCE</scope>
    <source>
        <strain evidence="6">DSM 115977</strain>
    </source>
</reference>
<dbReference type="InterPro" id="IPR003439">
    <property type="entry name" value="ABC_transporter-like_ATP-bd"/>
</dbReference>
<dbReference type="InterPro" id="IPR051782">
    <property type="entry name" value="ABC_Transporter_VariousFunc"/>
</dbReference>
<evidence type="ECO:0000313" key="7">
    <source>
        <dbReference type="Proteomes" id="UP001180973"/>
    </source>
</evidence>
<dbReference type="GO" id="GO:0005524">
    <property type="term" value="F:ATP binding"/>
    <property type="evidence" value="ECO:0007669"/>
    <property type="project" value="UniProtKB-KW"/>
</dbReference>
<dbReference type="InterPro" id="IPR003593">
    <property type="entry name" value="AAA+_ATPase"/>
</dbReference>
<dbReference type="EMBL" id="JAVRFL010000032">
    <property type="protein sequence ID" value="MDT0532001.1"/>
    <property type="molecule type" value="Genomic_DNA"/>
</dbReference>
<dbReference type="SMART" id="SM00382">
    <property type="entry name" value="AAA"/>
    <property type="match status" value="1"/>
</dbReference>
<evidence type="ECO:0000256" key="1">
    <source>
        <dbReference type="ARBA" id="ARBA00022448"/>
    </source>
</evidence>
<evidence type="ECO:0000313" key="6">
    <source>
        <dbReference type="EMBL" id="MDT0532001.1"/>
    </source>
</evidence>
<protein>
    <submittedName>
        <fullName evidence="6">ABC transporter ATP-binding protein</fullName>
    </submittedName>
</protein>
<organism evidence="6 7">
    <name type="scientific">Micromonospora reichwaldensis</name>
    <dbReference type="NCBI Taxonomy" id="3075516"/>
    <lineage>
        <taxon>Bacteria</taxon>
        <taxon>Bacillati</taxon>
        <taxon>Actinomycetota</taxon>
        <taxon>Actinomycetes</taxon>
        <taxon>Micromonosporales</taxon>
        <taxon>Micromonosporaceae</taxon>
        <taxon>Micromonospora</taxon>
    </lineage>
</organism>
<feature type="region of interest" description="Disordered" evidence="4">
    <location>
        <begin position="12"/>
        <end position="32"/>
    </location>
</feature>
<keyword evidence="1" id="KW-0813">Transport</keyword>